<dbReference type="Gene3D" id="3.40.630.40">
    <property type="entry name" value="Zn-dependent exopeptidases"/>
    <property type="match status" value="1"/>
</dbReference>
<gene>
    <name evidence="4" type="ORF">C7M56_01635</name>
</gene>
<dbReference type="AlphaFoldDB" id="A0ABC8CQ17"/>
<proteinExistence type="predicted"/>
<dbReference type="InterPro" id="IPR050695">
    <property type="entry name" value="N-acetylmuramoyl_amidase_3"/>
</dbReference>
<dbReference type="EMBL" id="CP027777">
    <property type="protein sequence ID" value="AVQ37445.1"/>
    <property type="molecule type" value="Genomic_DNA"/>
</dbReference>
<evidence type="ECO:0000259" key="3">
    <source>
        <dbReference type="SMART" id="SM00646"/>
    </source>
</evidence>
<feature type="transmembrane region" description="Helical" evidence="2">
    <location>
        <begin position="27"/>
        <end position="46"/>
    </location>
</feature>
<dbReference type="RefSeq" id="WP_159034112.1">
    <property type="nucleotide sequence ID" value="NZ_CP027777.1"/>
</dbReference>
<evidence type="ECO:0000256" key="1">
    <source>
        <dbReference type="ARBA" id="ARBA00022801"/>
    </source>
</evidence>
<protein>
    <submittedName>
        <fullName evidence="4">N-acetylmuramoyl-L-alanine amidase</fullName>
    </submittedName>
</protein>
<reference evidence="4 5" key="1">
    <citation type="submission" date="2018-01" db="EMBL/GenBank/DDBJ databases">
        <title>Genetic Diversity of Clostridium botulinum in seafood.</title>
        <authorList>
            <person name="Athira V."/>
            <person name="Arun Jyothi P.V."/>
            <person name="Lalitha K.V."/>
            <person name="Joseph T.C."/>
        </authorList>
    </citation>
    <scope>NUCLEOTIDE SEQUENCE [LARGE SCALE GENOMIC DNA]</scope>
    <source>
        <strain evidence="4 5">Mfbjulcb8</strain>
    </source>
</reference>
<feature type="domain" description="MurNAc-LAA" evidence="3">
    <location>
        <begin position="148"/>
        <end position="261"/>
    </location>
</feature>
<dbReference type="PANTHER" id="PTHR30404:SF0">
    <property type="entry name" value="N-ACETYLMURAMOYL-L-ALANINE AMIDASE AMIC"/>
    <property type="match status" value="1"/>
</dbReference>
<dbReference type="GO" id="GO:0016787">
    <property type="term" value="F:hydrolase activity"/>
    <property type="evidence" value="ECO:0007669"/>
    <property type="project" value="UniProtKB-KW"/>
</dbReference>
<dbReference type="CDD" id="cd02696">
    <property type="entry name" value="MurNAc-LAA"/>
    <property type="match status" value="1"/>
</dbReference>
<dbReference type="InterPro" id="IPR002508">
    <property type="entry name" value="MurNAc-LAA_cat"/>
</dbReference>
<dbReference type="PANTHER" id="PTHR30404">
    <property type="entry name" value="N-ACETYLMURAMOYL-L-ALANINE AMIDASE"/>
    <property type="match status" value="1"/>
</dbReference>
<evidence type="ECO:0000256" key="2">
    <source>
        <dbReference type="SAM" id="Phobius"/>
    </source>
</evidence>
<keyword evidence="1" id="KW-0378">Hydrolase</keyword>
<dbReference type="SMART" id="SM00646">
    <property type="entry name" value="Ami_3"/>
    <property type="match status" value="1"/>
</dbReference>
<sequence>MPTKKMRNGRSIRKRKRKLRIKNRKKFIRGITIILFVMYVIISSIFRMGNYLHKDIKSDNKSVELKKIASNSKYGEYMEYTVCIDAGHGGYDKGTIGKNSIPEKDIALNVAIMVGNILEENNIKVVYTRTDDEVSWPSNEKEDLRARVKIAKDNKADMFVSIHCNANKDISFNGMEVWCRFPNTDAEKLAKFIKKELVNTNYTSDRGVKYENEKSLAVLKLNKPLSVLVELGFLSNKSDEEFITSEEGQEEIAQAIAEGILKYKL</sequence>
<accession>A0ABC8CQ17</accession>
<dbReference type="SUPFAM" id="SSF53187">
    <property type="entry name" value="Zn-dependent exopeptidases"/>
    <property type="match status" value="1"/>
</dbReference>
<dbReference type="Proteomes" id="UP000240615">
    <property type="component" value="Chromosome"/>
</dbReference>
<evidence type="ECO:0000313" key="4">
    <source>
        <dbReference type="EMBL" id="AVQ37445.1"/>
    </source>
</evidence>
<dbReference type="Pfam" id="PF01520">
    <property type="entry name" value="Amidase_3"/>
    <property type="match status" value="1"/>
</dbReference>
<keyword evidence="2" id="KW-0812">Transmembrane</keyword>
<organism evidence="4 5">
    <name type="scientific">Clostridium botulinum</name>
    <dbReference type="NCBI Taxonomy" id="1491"/>
    <lineage>
        <taxon>Bacteria</taxon>
        <taxon>Bacillati</taxon>
        <taxon>Bacillota</taxon>
        <taxon>Clostridia</taxon>
        <taxon>Eubacteriales</taxon>
        <taxon>Clostridiaceae</taxon>
        <taxon>Clostridium</taxon>
    </lineage>
</organism>
<keyword evidence="2" id="KW-1133">Transmembrane helix</keyword>
<name>A0ABC8CQ17_CLOBO</name>
<keyword evidence="2" id="KW-0472">Membrane</keyword>
<evidence type="ECO:0000313" key="5">
    <source>
        <dbReference type="Proteomes" id="UP000240615"/>
    </source>
</evidence>